<evidence type="ECO:0000256" key="3">
    <source>
        <dbReference type="ARBA" id="ARBA00022692"/>
    </source>
</evidence>
<evidence type="ECO:0000256" key="5">
    <source>
        <dbReference type="ARBA" id="ARBA00023136"/>
    </source>
</evidence>
<keyword evidence="4 6" id="KW-1133">Transmembrane helix</keyword>
<feature type="transmembrane region" description="Helical" evidence="6">
    <location>
        <begin position="37"/>
        <end position="58"/>
    </location>
</feature>
<feature type="transmembrane region" description="Helical" evidence="6">
    <location>
        <begin position="70"/>
        <end position="92"/>
    </location>
</feature>
<feature type="transmembrane region" description="Helical" evidence="6">
    <location>
        <begin position="371"/>
        <end position="390"/>
    </location>
</feature>
<keyword evidence="3 6" id="KW-0812">Transmembrane</keyword>
<organism evidence="7 8">
    <name type="scientific">Cytobacillus horneckiae</name>
    <dbReference type="NCBI Taxonomy" id="549687"/>
    <lineage>
        <taxon>Bacteria</taxon>
        <taxon>Bacillati</taxon>
        <taxon>Bacillota</taxon>
        <taxon>Bacilli</taxon>
        <taxon>Bacillales</taxon>
        <taxon>Bacillaceae</taxon>
        <taxon>Cytobacillus</taxon>
    </lineage>
</organism>
<evidence type="ECO:0000313" key="7">
    <source>
        <dbReference type="EMBL" id="PKG29618.1"/>
    </source>
</evidence>
<dbReference type="GO" id="GO:0022857">
    <property type="term" value="F:transmembrane transporter activity"/>
    <property type="evidence" value="ECO:0007669"/>
    <property type="project" value="InterPro"/>
</dbReference>
<feature type="transmembrane region" description="Helical" evidence="6">
    <location>
        <begin position="342"/>
        <end position="365"/>
    </location>
</feature>
<feature type="transmembrane region" description="Helical" evidence="6">
    <location>
        <begin position="280"/>
        <end position="298"/>
    </location>
</feature>
<sequence length="407" mass="45115">MSLSFYYLLVSQSSTKLAYTLYSMTIITFIYQTTQSATLASAVTIVSVVSQLIGGSTVPLIMQKYALKSILLISQIVQLIIYSFIVVALLTIPSPVNYILLFILLGTISFFDGWSNPSRNALIPAIVSKEKLVDANSILSTTSQSLQLLGWSIGGIVIVYLGHEKAILITIVLLLVSLLSLFLLKAKAAKDKKNRKGRLETLKEGWILVFKHPKLSTINKMDMIELFGGSIWIGAVTLVFVQEALGQDEKWWGYINSAYYAGTILGGLLVWRLSQLVNQHLVFFILLGSVGVSILIVIYSVVSLPMIALILVILMGPLYQVRDIAQSTFIQNSIDKEDLGKYLAAKATINQVVFSLSVFIIGVLVDLVNVRFVYLFSGLLLFFSSIYGYFKLLKKHDSYSNESSKFL</sequence>
<feature type="transmembrane region" description="Helical" evidence="6">
    <location>
        <begin position="7"/>
        <end position="31"/>
    </location>
</feature>
<dbReference type="CDD" id="cd06173">
    <property type="entry name" value="MFS_MefA_like"/>
    <property type="match status" value="1"/>
</dbReference>
<evidence type="ECO:0000313" key="8">
    <source>
        <dbReference type="Proteomes" id="UP000233343"/>
    </source>
</evidence>
<keyword evidence="5 6" id="KW-0472">Membrane</keyword>
<gene>
    <name evidence="7" type="ORF">CWS20_07050</name>
</gene>
<dbReference type="Proteomes" id="UP000233343">
    <property type="component" value="Unassembled WGS sequence"/>
</dbReference>
<evidence type="ECO:0000256" key="4">
    <source>
        <dbReference type="ARBA" id="ARBA00022989"/>
    </source>
</evidence>
<protein>
    <submittedName>
        <fullName evidence="7">MFS transporter</fullName>
    </submittedName>
</protein>
<proteinExistence type="predicted"/>
<feature type="transmembrane region" description="Helical" evidence="6">
    <location>
        <begin position="98"/>
        <end position="117"/>
    </location>
</feature>
<comment type="subcellular location">
    <subcellularLocation>
        <location evidence="1">Cell membrane</location>
        <topology evidence="1">Multi-pass membrane protein</topology>
    </subcellularLocation>
</comment>
<dbReference type="PANTHER" id="PTHR23513:SF19">
    <property type="entry name" value="MAJOR FACILITATOR SUPERFAMILY (MFS) PROFILE DOMAIN-CONTAINING PROTEIN"/>
    <property type="match status" value="1"/>
</dbReference>
<dbReference type="InterPro" id="IPR011701">
    <property type="entry name" value="MFS"/>
</dbReference>
<evidence type="ECO:0000256" key="6">
    <source>
        <dbReference type="SAM" id="Phobius"/>
    </source>
</evidence>
<feature type="transmembrane region" description="Helical" evidence="6">
    <location>
        <begin position="167"/>
        <end position="186"/>
    </location>
</feature>
<dbReference type="EMBL" id="PISD01000013">
    <property type="protein sequence ID" value="PKG29618.1"/>
    <property type="molecule type" value="Genomic_DNA"/>
</dbReference>
<dbReference type="GO" id="GO:0005886">
    <property type="term" value="C:plasma membrane"/>
    <property type="evidence" value="ECO:0007669"/>
    <property type="project" value="UniProtKB-SubCell"/>
</dbReference>
<evidence type="ECO:0000256" key="1">
    <source>
        <dbReference type="ARBA" id="ARBA00004651"/>
    </source>
</evidence>
<dbReference type="Gene3D" id="1.20.1250.20">
    <property type="entry name" value="MFS general substrate transporter like domains"/>
    <property type="match status" value="1"/>
</dbReference>
<dbReference type="Pfam" id="PF07690">
    <property type="entry name" value="MFS_1"/>
    <property type="match status" value="1"/>
</dbReference>
<keyword evidence="8" id="KW-1185">Reference proteome</keyword>
<dbReference type="SUPFAM" id="SSF103473">
    <property type="entry name" value="MFS general substrate transporter"/>
    <property type="match status" value="1"/>
</dbReference>
<comment type="caution">
    <text evidence="7">The sequence shown here is derived from an EMBL/GenBank/DDBJ whole genome shotgun (WGS) entry which is preliminary data.</text>
</comment>
<evidence type="ECO:0000256" key="2">
    <source>
        <dbReference type="ARBA" id="ARBA00022475"/>
    </source>
</evidence>
<dbReference type="PANTHER" id="PTHR23513">
    <property type="entry name" value="INTEGRAL MEMBRANE EFFLUX PROTEIN-RELATED"/>
    <property type="match status" value="1"/>
</dbReference>
<feature type="transmembrane region" description="Helical" evidence="6">
    <location>
        <begin position="224"/>
        <end position="245"/>
    </location>
</feature>
<dbReference type="InterPro" id="IPR036259">
    <property type="entry name" value="MFS_trans_sf"/>
</dbReference>
<name>A0A2N0ZJD5_9BACI</name>
<accession>A0A2N0ZJD5</accession>
<feature type="transmembrane region" description="Helical" evidence="6">
    <location>
        <begin position="304"/>
        <end position="321"/>
    </location>
</feature>
<reference evidence="7 8" key="1">
    <citation type="journal article" date="2010" name="Int. J. Syst. Evol. Microbiol.">
        <title>Bacillus horneckiae sp. nov., isolated from a spacecraft-assembly clean room.</title>
        <authorList>
            <person name="Vaishampayan P."/>
            <person name="Probst A."/>
            <person name="Krishnamurthi S."/>
            <person name="Ghosh S."/>
            <person name="Osman S."/>
            <person name="McDowall A."/>
            <person name="Ruckmani A."/>
            <person name="Mayilraj S."/>
            <person name="Venkateswaran K."/>
        </authorList>
    </citation>
    <scope>NUCLEOTIDE SEQUENCE [LARGE SCALE GENOMIC DNA]</scope>
    <source>
        <strain evidence="8">1PO1SC</strain>
    </source>
</reference>
<feature type="transmembrane region" description="Helical" evidence="6">
    <location>
        <begin position="251"/>
        <end position="273"/>
    </location>
</feature>
<dbReference type="RefSeq" id="WP_066192670.1">
    <property type="nucleotide sequence ID" value="NZ_JARMMB010000020.1"/>
</dbReference>
<keyword evidence="2" id="KW-1003">Cell membrane</keyword>
<dbReference type="AlphaFoldDB" id="A0A2N0ZJD5"/>
<feature type="transmembrane region" description="Helical" evidence="6">
    <location>
        <begin position="138"/>
        <end position="161"/>
    </location>
</feature>